<dbReference type="InterPro" id="IPR046335">
    <property type="entry name" value="LacI/GalR-like_sensor"/>
</dbReference>
<dbReference type="PANTHER" id="PTHR30146">
    <property type="entry name" value="LACI-RELATED TRANSCRIPTIONAL REPRESSOR"/>
    <property type="match status" value="1"/>
</dbReference>
<name>A0A076EMV2_RHOOP</name>
<keyword evidence="3" id="KW-0804">Transcription</keyword>
<evidence type="ECO:0000256" key="3">
    <source>
        <dbReference type="ARBA" id="ARBA00023163"/>
    </source>
</evidence>
<dbReference type="CDD" id="cd06279">
    <property type="entry name" value="PBP1_LacI-like"/>
    <property type="match status" value="1"/>
</dbReference>
<dbReference type="EMBL" id="CP008947">
    <property type="protein sequence ID" value="AII06542.1"/>
    <property type="molecule type" value="Genomic_DNA"/>
</dbReference>
<evidence type="ECO:0000259" key="4">
    <source>
        <dbReference type="PROSITE" id="PS50932"/>
    </source>
</evidence>
<gene>
    <name evidence="5" type="ORF">EP51_18705</name>
</gene>
<reference evidence="5 6" key="1">
    <citation type="submission" date="2014-07" db="EMBL/GenBank/DDBJ databases">
        <title>Genome Sequence of Rhodococcus opacus Strain R7, a Biodegrader of Mono- and Polycyclic Aromatic Hydrocarbons.</title>
        <authorList>
            <person name="Di Gennaro P."/>
            <person name="Zampolli J."/>
            <person name="Presti I."/>
            <person name="Cappelletti M."/>
            <person name="D'Ursi P."/>
            <person name="Orro A."/>
            <person name="Mezzelani A."/>
            <person name="Milanesi L."/>
        </authorList>
    </citation>
    <scope>NUCLEOTIDE SEQUENCE [LARGE SCALE GENOMIC DNA]</scope>
    <source>
        <strain evidence="5 6">R7</strain>
    </source>
</reference>
<dbReference type="Pfam" id="PF00356">
    <property type="entry name" value="LacI"/>
    <property type="match status" value="1"/>
</dbReference>
<keyword evidence="2" id="KW-0238">DNA-binding</keyword>
<keyword evidence="1" id="KW-0805">Transcription regulation</keyword>
<dbReference type="CDD" id="cd01392">
    <property type="entry name" value="HTH_LacI"/>
    <property type="match status" value="1"/>
</dbReference>
<dbReference type="Pfam" id="PF13377">
    <property type="entry name" value="Peripla_BP_3"/>
    <property type="match status" value="1"/>
</dbReference>
<organism evidence="5 6">
    <name type="scientific">Rhodococcus opacus</name>
    <name type="common">Nocardia opaca</name>
    <dbReference type="NCBI Taxonomy" id="37919"/>
    <lineage>
        <taxon>Bacteria</taxon>
        <taxon>Bacillati</taxon>
        <taxon>Actinomycetota</taxon>
        <taxon>Actinomycetes</taxon>
        <taxon>Mycobacteriales</taxon>
        <taxon>Nocardiaceae</taxon>
        <taxon>Rhodococcus</taxon>
    </lineage>
</organism>
<dbReference type="InterPro" id="IPR010982">
    <property type="entry name" value="Lambda_DNA-bd_dom_sf"/>
</dbReference>
<dbReference type="GO" id="GO:0003700">
    <property type="term" value="F:DNA-binding transcription factor activity"/>
    <property type="evidence" value="ECO:0007669"/>
    <property type="project" value="TreeGrafter"/>
</dbReference>
<dbReference type="Gene3D" id="3.40.50.2300">
    <property type="match status" value="2"/>
</dbReference>
<feature type="domain" description="HTH lacI-type" evidence="4">
    <location>
        <begin position="2"/>
        <end position="57"/>
    </location>
</feature>
<accession>A0A076EMV2</accession>
<dbReference type="SUPFAM" id="SSF47413">
    <property type="entry name" value="lambda repressor-like DNA-binding domains"/>
    <property type="match status" value="1"/>
</dbReference>
<dbReference type="PROSITE" id="PS50932">
    <property type="entry name" value="HTH_LACI_2"/>
    <property type="match status" value="1"/>
</dbReference>
<sequence>MTTMHDVARAAGVSQAAVSYAYNQPHKLSAARRAHIFQVAAELGYAGPNPAGRNLRTGQVGALGLMITDSLRYAFDDPATSQLLKGISEVGELAEVALTLLPCPLESTRVAEGSGVLVRGAVDGFLAYAMPDGHPGMQTAMSRRLPIVVIDGPNPGGLPRVGIRDRQAAKEIAEHVLSLGHRRVGFLVDRLVPDGKGGPVDAARTRAARDHVMKERLAGYASACRKFTVPWSSAVVVEAGGFDYELSRTAVETLLDAGPVTAVIAASDLLALAAIDVAHERGLRVPQDLSVVGFDDIPAARAAGLTTVRQPLVGKGREAAQLLLDIIGGGAGREITLPTELVVRESSGPVPADR</sequence>
<dbReference type="AlphaFoldDB" id="A0A076EMV2"/>
<dbReference type="Gene3D" id="1.10.260.40">
    <property type="entry name" value="lambda repressor-like DNA-binding domains"/>
    <property type="match status" value="1"/>
</dbReference>
<dbReference type="eggNOG" id="COG1609">
    <property type="taxonomic scope" value="Bacteria"/>
</dbReference>
<dbReference type="GO" id="GO:0000976">
    <property type="term" value="F:transcription cis-regulatory region binding"/>
    <property type="evidence" value="ECO:0007669"/>
    <property type="project" value="TreeGrafter"/>
</dbReference>
<evidence type="ECO:0000313" key="5">
    <source>
        <dbReference type="EMBL" id="AII06542.1"/>
    </source>
</evidence>
<dbReference type="RefSeq" id="WP_037242004.1">
    <property type="nucleotide sequence ID" value="NZ_CP008947.1"/>
</dbReference>
<dbReference type="PANTHER" id="PTHR30146:SF138">
    <property type="entry name" value="TRANSCRIPTIONAL REGULATORY PROTEIN"/>
    <property type="match status" value="1"/>
</dbReference>
<evidence type="ECO:0000256" key="1">
    <source>
        <dbReference type="ARBA" id="ARBA00023015"/>
    </source>
</evidence>
<evidence type="ECO:0000256" key="2">
    <source>
        <dbReference type="ARBA" id="ARBA00023125"/>
    </source>
</evidence>
<dbReference type="SMART" id="SM00354">
    <property type="entry name" value="HTH_LACI"/>
    <property type="match status" value="1"/>
</dbReference>
<proteinExistence type="predicted"/>
<dbReference type="InterPro" id="IPR028082">
    <property type="entry name" value="Peripla_BP_I"/>
</dbReference>
<protein>
    <submittedName>
        <fullName evidence="5">LacI family transcriptional regulator</fullName>
    </submittedName>
</protein>
<dbReference type="InterPro" id="IPR000843">
    <property type="entry name" value="HTH_LacI"/>
</dbReference>
<evidence type="ECO:0000313" key="6">
    <source>
        <dbReference type="Proteomes" id="UP000028488"/>
    </source>
</evidence>
<dbReference type="SUPFAM" id="SSF53822">
    <property type="entry name" value="Periplasmic binding protein-like I"/>
    <property type="match status" value="1"/>
</dbReference>
<dbReference type="Proteomes" id="UP000028488">
    <property type="component" value="Chromosome"/>
</dbReference>